<keyword evidence="1" id="KW-0238">DNA-binding</keyword>
<dbReference type="Proteomes" id="UP000678393">
    <property type="component" value="Unassembled WGS sequence"/>
</dbReference>
<comment type="caution">
    <text evidence="3">The sequence shown here is derived from an EMBL/GenBank/DDBJ whole genome shotgun (WGS) entry which is preliminary data.</text>
</comment>
<dbReference type="Pfam" id="PF02257">
    <property type="entry name" value="RFX_DNA_binding"/>
    <property type="match status" value="1"/>
</dbReference>
<evidence type="ECO:0000256" key="1">
    <source>
        <dbReference type="ARBA" id="ARBA00023125"/>
    </source>
</evidence>
<dbReference type="PANTHER" id="PTHR12619">
    <property type="entry name" value="RFX TRANSCRIPTION FACTOR FAMILY"/>
    <property type="match status" value="1"/>
</dbReference>
<dbReference type="SUPFAM" id="SSF46785">
    <property type="entry name" value="Winged helix' DNA-binding domain"/>
    <property type="match status" value="1"/>
</dbReference>
<evidence type="ECO:0000259" key="2">
    <source>
        <dbReference type="PROSITE" id="PS51526"/>
    </source>
</evidence>
<dbReference type="InterPro" id="IPR039779">
    <property type="entry name" value="RFX-like"/>
</dbReference>
<proteinExistence type="predicted"/>
<feature type="non-terminal residue" evidence="3">
    <location>
        <position position="773"/>
    </location>
</feature>
<protein>
    <recommendedName>
        <fullName evidence="2">RFX-type winged-helix domain-containing protein</fullName>
    </recommendedName>
</protein>
<reference evidence="3" key="1">
    <citation type="submission" date="2021-04" db="EMBL/GenBank/DDBJ databases">
        <authorList>
            <consortium name="Molecular Ecology Group"/>
        </authorList>
    </citation>
    <scope>NUCLEOTIDE SEQUENCE</scope>
</reference>
<dbReference type="PROSITE" id="PS51526">
    <property type="entry name" value="RFX_DBD"/>
    <property type="match status" value="1"/>
</dbReference>
<evidence type="ECO:0000313" key="4">
    <source>
        <dbReference type="Proteomes" id="UP000678393"/>
    </source>
</evidence>
<sequence>TIRQKFPHLTTRRLGTRGHSKYHYYGIGIRETSQYYHSVYSGKGLTRFSGCKLKNEGGFTRKYSLNSKTGTLLPDFPNARFLILPLSVPRDKAETFIMMYKTHCQCILDTAINSSFEEIQNFLLHFWQGLPEHLLSLVENDVIVDIICVCDSILYKVLTDVLIPSTMQEMPETLLCDIRNFAKHWESWVASTLENLPQNLLERKLAVARRFAQSLKRQTSFLHLAQTARPVLYDASLVNAMIADVDRIDINSISSQAFHSCSSSASEDEDIQLNAEFLREFKELLRKQATVEAFTEWLDIVVEQKVVKPSKQNGKTFKKRAQDYLLKWSFFGARVMHNLTLNNAQSFASFHLIRMLLDEYVLLAVESQLHAEKDQELQSLLEKHMKPDDTGAKPNFQQPAGTCFVASQSRTPSHNEALKREMYGETLTSNSHFVHGQATGRETFALSPQISSLSSLSQAMTSNGNLLLTPPVSPVTANPAISRSSVITQGPAATFAASSQSPAAASSSFTYLGVYSSHPYHPGNFLSHHPGGFTSSLYHHQSQYGSKADIDHTHNAHFSSAYPEASQYYSEVPHYFSPFCHAPSMQHGYSVSGGGSPLSGLGGSVSVGSLGGSSTHAGSAFNIVQSQHSGGSVYSQPHSAYQNPEYFPNSAFSTSSKPVGEHIPVIQQRRHVPSTHFHNEARDPLNLLDKTYRSKDSLGVYSGMPKDSMSMYGSMTSGNSGHPHSQGIAHFSGEDYFPGMGLGMASMVAADSDMYSPYSESGAHPALNSVFLS</sequence>
<dbReference type="InterPro" id="IPR057321">
    <property type="entry name" value="RFX1-4/6/8-like_BCD"/>
</dbReference>
<evidence type="ECO:0000313" key="3">
    <source>
        <dbReference type="EMBL" id="CAG5134146.1"/>
    </source>
</evidence>
<gene>
    <name evidence="3" type="ORF">CUNI_LOCUS19704</name>
</gene>
<keyword evidence="4" id="KW-1185">Reference proteome</keyword>
<accession>A0A8S4A588</accession>
<dbReference type="PANTHER" id="PTHR12619:SF28">
    <property type="entry name" value="DNA-BINDING PROTEIN RFX6"/>
    <property type="match status" value="1"/>
</dbReference>
<organism evidence="3 4">
    <name type="scientific">Candidula unifasciata</name>
    <dbReference type="NCBI Taxonomy" id="100452"/>
    <lineage>
        <taxon>Eukaryota</taxon>
        <taxon>Metazoa</taxon>
        <taxon>Spiralia</taxon>
        <taxon>Lophotrochozoa</taxon>
        <taxon>Mollusca</taxon>
        <taxon>Gastropoda</taxon>
        <taxon>Heterobranchia</taxon>
        <taxon>Euthyneura</taxon>
        <taxon>Panpulmonata</taxon>
        <taxon>Eupulmonata</taxon>
        <taxon>Stylommatophora</taxon>
        <taxon>Helicina</taxon>
        <taxon>Helicoidea</taxon>
        <taxon>Geomitridae</taxon>
        <taxon>Candidula</taxon>
    </lineage>
</organism>
<dbReference type="InterPro" id="IPR036388">
    <property type="entry name" value="WH-like_DNA-bd_sf"/>
</dbReference>
<dbReference type="InterPro" id="IPR036390">
    <property type="entry name" value="WH_DNA-bd_sf"/>
</dbReference>
<dbReference type="InterPro" id="IPR003150">
    <property type="entry name" value="DNA-bd_RFX"/>
</dbReference>
<dbReference type="AlphaFoldDB" id="A0A8S4A588"/>
<dbReference type="EMBL" id="CAJHNH020006879">
    <property type="protein sequence ID" value="CAG5134146.1"/>
    <property type="molecule type" value="Genomic_DNA"/>
</dbReference>
<dbReference type="GO" id="GO:0000981">
    <property type="term" value="F:DNA-binding transcription factor activity, RNA polymerase II-specific"/>
    <property type="evidence" value="ECO:0007669"/>
    <property type="project" value="TreeGrafter"/>
</dbReference>
<name>A0A8S4A588_9EUPU</name>
<dbReference type="Pfam" id="PF25340">
    <property type="entry name" value="BCD_RFX"/>
    <property type="match status" value="1"/>
</dbReference>
<dbReference type="OrthoDB" id="10056949at2759"/>
<dbReference type="Gene3D" id="1.10.10.10">
    <property type="entry name" value="Winged helix-like DNA-binding domain superfamily/Winged helix DNA-binding domain"/>
    <property type="match status" value="1"/>
</dbReference>
<dbReference type="GO" id="GO:0000978">
    <property type="term" value="F:RNA polymerase II cis-regulatory region sequence-specific DNA binding"/>
    <property type="evidence" value="ECO:0007669"/>
    <property type="project" value="TreeGrafter"/>
</dbReference>
<feature type="domain" description="RFX-type winged-helix" evidence="2">
    <location>
        <begin position="1"/>
        <end position="31"/>
    </location>
</feature>